<dbReference type="OrthoDB" id="590761at2759"/>
<dbReference type="HOGENOM" id="CLU_043552_7_3_1"/>
<dbReference type="GO" id="GO:0000340">
    <property type="term" value="F:RNA 7-methylguanosine cap binding"/>
    <property type="evidence" value="ECO:0007669"/>
    <property type="project" value="TreeGrafter"/>
</dbReference>
<dbReference type="Proteomes" id="UP000001072">
    <property type="component" value="Unassembled WGS sequence"/>
</dbReference>
<dbReference type="Pfam" id="PF01652">
    <property type="entry name" value="IF4E"/>
    <property type="match status" value="1"/>
</dbReference>
<dbReference type="GO" id="GO:0016281">
    <property type="term" value="C:eukaryotic translation initiation factor 4F complex"/>
    <property type="evidence" value="ECO:0007669"/>
    <property type="project" value="TreeGrafter"/>
</dbReference>
<organism evidence="3">
    <name type="scientific">Melampsora larici-populina (strain 98AG31 / pathotype 3-4-7)</name>
    <name type="common">Poplar leaf rust fungus</name>
    <dbReference type="NCBI Taxonomy" id="747676"/>
    <lineage>
        <taxon>Eukaryota</taxon>
        <taxon>Fungi</taxon>
        <taxon>Dikarya</taxon>
        <taxon>Basidiomycota</taxon>
        <taxon>Pucciniomycotina</taxon>
        <taxon>Pucciniomycetes</taxon>
        <taxon>Pucciniales</taxon>
        <taxon>Melampsoraceae</taxon>
        <taxon>Melampsora</taxon>
    </lineage>
</organism>
<dbReference type="STRING" id="747676.F4RN29"/>
<dbReference type="KEGG" id="mlr:MELLADRAFT_29223"/>
<dbReference type="PANTHER" id="PTHR11960">
    <property type="entry name" value="EUKARYOTIC TRANSLATION INITIATION FACTOR 4E RELATED"/>
    <property type="match status" value="1"/>
</dbReference>
<dbReference type="eggNOG" id="KOG1669">
    <property type="taxonomic scope" value="Eukaryota"/>
</dbReference>
<dbReference type="VEuPathDB" id="FungiDB:MELLADRAFT_29223"/>
<dbReference type="SUPFAM" id="SSF55418">
    <property type="entry name" value="eIF4e-like"/>
    <property type="match status" value="1"/>
</dbReference>
<dbReference type="InterPro" id="IPR023398">
    <property type="entry name" value="TIF_eIF4e-like"/>
</dbReference>
<reference evidence="3" key="1">
    <citation type="journal article" date="2011" name="Proc. Natl. Acad. Sci. U.S.A.">
        <title>Obligate biotrophy features unraveled by the genomic analysis of rust fungi.</title>
        <authorList>
            <person name="Duplessis S."/>
            <person name="Cuomo C.A."/>
            <person name="Lin Y.-C."/>
            <person name="Aerts A."/>
            <person name="Tisserant E."/>
            <person name="Veneault-Fourrey C."/>
            <person name="Joly D.L."/>
            <person name="Hacquard S."/>
            <person name="Amselem J."/>
            <person name="Cantarel B.L."/>
            <person name="Chiu R."/>
            <person name="Coutinho P.M."/>
            <person name="Feau N."/>
            <person name="Field M."/>
            <person name="Frey P."/>
            <person name="Gelhaye E."/>
            <person name="Goldberg J."/>
            <person name="Grabherr M.G."/>
            <person name="Kodira C.D."/>
            <person name="Kohler A."/>
            <person name="Kuees U."/>
            <person name="Lindquist E.A."/>
            <person name="Lucas S.M."/>
            <person name="Mago R."/>
            <person name="Mauceli E."/>
            <person name="Morin E."/>
            <person name="Murat C."/>
            <person name="Pangilinan J.L."/>
            <person name="Park R."/>
            <person name="Pearson M."/>
            <person name="Quesneville H."/>
            <person name="Rouhier N."/>
            <person name="Sakthikumar S."/>
            <person name="Salamov A.A."/>
            <person name="Schmutz J."/>
            <person name="Selles B."/>
            <person name="Shapiro H."/>
            <person name="Tanguay P."/>
            <person name="Tuskan G.A."/>
            <person name="Henrissat B."/>
            <person name="Van de Peer Y."/>
            <person name="Rouze P."/>
            <person name="Ellis J.G."/>
            <person name="Dodds P.N."/>
            <person name="Schein J.E."/>
            <person name="Zhong S."/>
            <person name="Hamelin R.C."/>
            <person name="Grigoriev I.V."/>
            <person name="Szabo L.J."/>
            <person name="Martin F."/>
        </authorList>
    </citation>
    <scope>NUCLEOTIDE SEQUENCE [LARGE SCALE GENOMIC DNA]</scope>
    <source>
        <strain evidence="3">98AG31 / pathotype 3-4-7</strain>
    </source>
</reference>
<dbReference type="InParanoid" id="F4RN29"/>
<accession>F4RN29</accession>
<dbReference type="GO" id="GO:0003743">
    <property type="term" value="F:translation initiation factor activity"/>
    <property type="evidence" value="ECO:0007669"/>
    <property type="project" value="UniProtKB-KW"/>
</dbReference>
<dbReference type="GeneID" id="18927060"/>
<dbReference type="PANTHER" id="PTHR11960:SF18">
    <property type="entry name" value="EUKARYOTIC TRANSLATION INITIATION FACTOR 4E HOMOLOGOUS PROTEIN, ISOFORM B"/>
    <property type="match status" value="1"/>
</dbReference>
<evidence type="ECO:0000313" key="3">
    <source>
        <dbReference type="Proteomes" id="UP000001072"/>
    </source>
</evidence>
<dbReference type="AlphaFoldDB" id="F4RN29"/>
<keyword evidence="3" id="KW-1185">Reference proteome</keyword>
<dbReference type="RefSeq" id="XP_007410463.1">
    <property type="nucleotide sequence ID" value="XM_007410401.1"/>
</dbReference>
<comment type="similarity">
    <text evidence="1">Belongs to the eukaryotic initiation factor 4E family.</text>
</comment>
<protein>
    <recommendedName>
        <fullName evidence="4">Translation initiation factor eIF4e</fullName>
    </recommendedName>
</protein>
<keyword evidence="1" id="KW-0648">Protein biosynthesis</keyword>
<keyword evidence="1" id="KW-0396">Initiation factor</keyword>
<proteinExistence type="inferred from homology"/>
<gene>
    <name evidence="2" type="ORF">MELLADRAFT_29223</name>
</gene>
<dbReference type="Gene3D" id="3.30.760.10">
    <property type="entry name" value="RNA Cap, Translation Initiation Factor Eif4e"/>
    <property type="match status" value="1"/>
</dbReference>
<sequence length="139" mass="16258">HPLRFEWVFWILHRSPNKKMNEEEFGKAMKRLGSCNSVETFYPLYLHLKRPSLQTPIADIHLFSNPIKPVWEDPNNVKGGKWTIRLRKGLSDRLWESLVFSLIGEEGIETQEICGAVLSIRKDEDLMTVWHRNGDNQLS</sequence>
<dbReference type="InterPro" id="IPR001040">
    <property type="entry name" value="TIF_eIF_4E"/>
</dbReference>
<keyword evidence="1" id="KW-0694">RNA-binding</keyword>
<feature type="non-terminal residue" evidence="2">
    <location>
        <position position="139"/>
    </location>
</feature>
<dbReference type="EMBL" id="GL883109">
    <property type="protein sequence ID" value="EGG06225.1"/>
    <property type="molecule type" value="Genomic_DNA"/>
</dbReference>
<name>F4RN29_MELLP</name>
<evidence type="ECO:0008006" key="4">
    <source>
        <dbReference type="Google" id="ProtNLM"/>
    </source>
</evidence>
<evidence type="ECO:0000256" key="1">
    <source>
        <dbReference type="RuleBase" id="RU004374"/>
    </source>
</evidence>
<feature type="non-terminal residue" evidence="2">
    <location>
        <position position="1"/>
    </location>
</feature>
<evidence type="ECO:0000313" key="2">
    <source>
        <dbReference type="EMBL" id="EGG06225.1"/>
    </source>
</evidence>